<dbReference type="InterPro" id="IPR016024">
    <property type="entry name" value="ARM-type_fold"/>
</dbReference>
<name>K1VE63_TRIAC</name>
<protein>
    <submittedName>
        <fullName evidence="2">Uncharacterized protein</fullName>
    </submittedName>
</protein>
<organism evidence="2 3">
    <name type="scientific">Trichosporon asahii var. asahii (strain CBS 8904)</name>
    <name type="common">Yeast</name>
    <dbReference type="NCBI Taxonomy" id="1220162"/>
    <lineage>
        <taxon>Eukaryota</taxon>
        <taxon>Fungi</taxon>
        <taxon>Dikarya</taxon>
        <taxon>Basidiomycota</taxon>
        <taxon>Agaricomycotina</taxon>
        <taxon>Tremellomycetes</taxon>
        <taxon>Trichosporonales</taxon>
        <taxon>Trichosporonaceae</taxon>
        <taxon>Trichosporon</taxon>
    </lineage>
</organism>
<evidence type="ECO:0000313" key="3">
    <source>
        <dbReference type="Proteomes" id="UP000006757"/>
    </source>
</evidence>
<feature type="compositionally biased region" description="Basic and acidic residues" evidence="1">
    <location>
        <begin position="674"/>
        <end position="683"/>
    </location>
</feature>
<gene>
    <name evidence="2" type="ORF">A1Q2_08264</name>
</gene>
<feature type="region of interest" description="Disordered" evidence="1">
    <location>
        <begin position="298"/>
        <end position="342"/>
    </location>
</feature>
<keyword evidence="3" id="KW-1185">Reference proteome</keyword>
<reference evidence="2 3" key="1">
    <citation type="journal article" date="2012" name="Eukaryot. Cell">
        <title>Genome sequence of the Trichosporon asahii environmental strain CBS 8904.</title>
        <authorList>
            <person name="Yang R.Y."/>
            <person name="Li H.T."/>
            <person name="Zhu H."/>
            <person name="Zhou G.P."/>
            <person name="Wang M."/>
            <person name="Wang L."/>
        </authorList>
    </citation>
    <scope>NUCLEOTIDE SEQUENCE [LARGE SCALE GENOMIC DNA]</scope>
    <source>
        <strain evidence="2 3">CBS 8904</strain>
    </source>
</reference>
<dbReference type="AlphaFoldDB" id="K1VE63"/>
<dbReference type="STRING" id="1220162.K1VE63"/>
<feature type="compositionally biased region" description="Low complexity" evidence="1">
    <location>
        <begin position="309"/>
        <end position="321"/>
    </location>
</feature>
<dbReference type="OrthoDB" id="29308at2759"/>
<comment type="caution">
    <text evidence="2">The sequence shown here is derived from an EMBL/GenBank/DDBJ whole genome shotgun (WGS) entry which is preliminary data.</text>
</comment>
<evidence type="ECO:0000313" key="2">
    <source>
        <dbReference type="EMBL" id="EKC97341.1"/>
    </source>
</evidence>
<accession>K1VE63</accession>
<dbReference type="HOGENOM" id="CLU_381393_0_0_1"/>
<dbReference type="InParanoid" id="K1VE63"/>
<sequence length="726" mass="77107">MALPHYLTSGASSRAHYALLRKLDAAGTLHDADEAIRDEVARCKGVLEGNVSLATGDRGVLRVILSRGVIPPPLSRLNSVLEENEWPGRPGDPTDCAQLEDWKEEAAHACLQSSDVYTGYGLCASSSTQTRRGRGRDARTEIGISISDRTDAAGPRAGTAAREYCAKGALGPHFPADNSPSIRLRTLAALSALAVTGEEYPLSLRQLGKLIRHEQDPGVLTGLLRAFTAALEHGSRELDASRRRKAYDSVFIAAARHADGGPIASAGLRTVTAIVKATRGELKDHVREQAQGLLEQVGEGASLPPPPSVSVSRSVLSSPRSGSQSMQLHSPQRGPQRELSASPRQLMPAHLLEASALAAALFELSGSVDADPLLSHLRNLLVPRAKGKSTRSPSKAEPKGPDANTHVFVLRCLSLLPSAVWQPGLRDEHMSAIMSGTESLDPTVRRACRGNDVAGRTDAAARASEVIEIRSEGLPDQERAKALVSGVTRISQALEGIWVDGVRLLGGLMRVGSAEFCRAVVQAAAQGLQKETEQTLVVALATVACEFPCPGDAPVVVRALMRCLQDLEPSVQEIGMLALGAQLAVIPERERGSLVDESLRALDSLKAKSVKHIAKEAYAEATKSAPASPAMSDSTLGPRKKPESGLRYSYAQPKRTPTPKSPRSPGSASSGTEGKGKSKDRGRSKVLKSPKSPLERAAELADFKAMGRSMLAEDELALDELRLGGR</sequence>
<dbReference type="SUPFAM" id="SSF48371">
    <property type="entry name" value="ARM repeat"/>
    <property type="match status" value="1"/>
</dbReference>
<dbReference type="EMBL" id="AMBO01000412">
    <property type="protein sequence ID" value="EKC97341.1"/>
    <property type="molecule type" value="Genomic_DNA"/>
</dbReference>
<feature type="region of interest" description="Disordered" evidence="1">
    <location>
        <begin position="619"/>
        <end position="695"/>
    </location>
</feature>
<dbReference type="Proteomes" id="UP000006757">
    <property type="component" value="Unassembled WGS sequence"/>
</dbReference>
<evidence type="ECO:0000256" key="1">
    <source>
        <dbReference type="SAM" id="MobiDB-lite"/>
    </source>
</evidence>
<proteinExistence type="predicted"/>